<evidence type="ECO:0000256" key="11">
    <source>
        <dbReference type="ARBA" id="ARBA00023033"/>
    </source>
</evidence>
<dbReference type="CDD" id="cd20617">
    <property type="entry name" value="CYP1_2-like"/>
    <property type="match status" value="1"/>
</dbReference>
<evidence type="ECO:0000256" key="12">
    <source>
        <dbReference type="ARBA" id="ARBA00023136"/>
    </source>
</evidence>
<evidence type="ECO:0000313" key="15">
    <source>
        <dbReference type="EMBL" id="KAJ8020349.1"/>
    </source>
</evidence>
<dbReference type="OrthoDB" id="1055148at2759"/>
<evidence type="ECO:0000256" key="8">
    <source>
        <dbReference type="ARBA" id="ARBA00022848"/>
    </source>
</evidence>
<protein>
    <submittedName>
        <fullName evidence="15">Cytochrome P450 2J3</fullName>
    </submittedName>
</protein>
<keyword evidence="12" id="KW-0472">Membrane</keyword>
<reference evidence="15" key="1">
    <citation type="submission" date="2021-10" db="EMBL/GenBank/DDBJ databases">
        <title>Tropical sea cucumber genome reveals ecological adaptation and Cuvierian tubules defense mechanism.</title>
        <authorList>
            <person name="Chen T."/>
        </authorList>
    </citation>
    <scope>NUCLEOTIDE SEQUENCE</scope>
    <source>
        <strain evidence="15">Nanhai2018</strain>
        <tissue evidence="15">Muscle</tissue>
    </source>
</reference>
<feature type="binding site" description="axial binding residue" evidence="13">
    <location>
        <position position="439"/>
    </location>
    <ligand>
        <name>heme</name>
        <dbReference type="ChEBI" id="CHEBI:30413"/>
    </ligand>
    <ligandPart>
        <name>Fe</name>
        <dbReference type="ChEBI" id="CHEBI:18248"/>
    </ligandPart>
</feature>
<name>A0A9Q0YEK6_HOLLE</name>
<dbReference type="InterPro" id="IPR002401">
    <property type="entry name" value="Cyt_P450_E_grp-I"/>
</dbReference>
<dbReference type="Gene3D" id="1.10.630.10">
    <property type="entry name" value="Cytochrome P450"/>
    <property type="match status" value="1"/>
</dbReference>
<keyword evidence="7" id="KW-0256">Endoplasmic reticulum</keyword>
<dbReference type="PRINTS" id="PR00463">
    <property type="entry name" value="EP450I"/>
</dbReference>
<dbReference type="AlphaFoldDB" id="A0A9Q0YEK6"/>
<sequence>MGFITVCLLGLVLATVLWMIVKRLTSKKLSLPPAPEESLPLLGHLFTFLQRPEVESNDDFYLNKVSAKLGDVYMLNLAGTFAYIVSNQELAKTALTHPNTQNRPSNKSHKRAFGPRARGIILCDGEQWKTIRKFVLELFRHLGVGRARFEDVITAETDRLVVDLNNSADKEPIPDLLHRIQRAIMNIVSGIILGKQFDYDDPAFKDMLHIIESYLRLTGPSGPDSFALLLPFGRGAELRQCMAEFKKLCEDTVKDHTGVTEHGNQSDFVGAFLKEMDQRSDDKDECFNLENLMACCLDMFVAGVDTVASGLTYTIMCITTHPEVQERCYEEIDKMIGRDRKPTFADKDKLPYLQAVISESLRIANVAPFGAPHVAEKDLEMFGYDVPKGTMFIVNYGGIFFNEENYPDPKLFQPERFMEDGAYKKDPDFFPFSVGSRACPGEQLARMELYLFVSRLLQQFRFEVPDGSETPNIHLGTSGGTRSPLPYPVNIVKRS</sequence>
<evidence type="ECO:0000256" key="14">
    <source>
        <dbReference type="RuleBase" id="RU000461"/>
    </source>
</evidence>
<evidence type="ECO:0000256" key="7">
    <source>
        <dbReference type="ARBA" id="ARBA00022824"/>
    </source>
</evidence>
<evidence type="ECO:0000256" key="3">
    <source>
        <dbReference type="ARBA" id="ARBA00004406"/>
    </source>
</evidence>
<evidence type="ECO:0000256" key="10">
    <source>
        <dbReference type="ARBA" id="ARBA00023004"/>
    </source>
</evidence>
<dbReference type="SUPFAM" id="SSF48264">
    <property type="entry name" value="Cytochrome P450"/>
    <property type="match status" value="1"/>
</dbReference>
<keyword evidence="5 13" id="KW-0349">Heme</keyword>
<keyword evidence="16" id="KW-1185">Reference proteome</keyword>
<dbReference type="Pfam" id="PF00067">
    <property type="entry name" value="p450"/>
    <property type="match status" value="1"/>
</dbReference>
<keyword evidence="9 14" id="KW-0560">Oxidoreductase</keyword>
<dbReference type="FunFam" id="1.10.630.10:FF:000238">
    <property type="entry name" value="Cytochrome P450 2A6"/>
    <property type="match status" value="1"/>
</dbReference>
<dbReference type="InterPro" id="IPR017972">
    <property type="entry name" value="Cyt_P450_CS"/>
</dbReference>
<keyword evidence="8" id="KW-0492">Microsome</keyword>
<keyword evidence="6 13" id="KW-0479">Metal-binding</keyword>
<evidence type="ECO:0000256" key="9">
    <source>
        <dbReference type="ARBA" id="ARBA00023002"/>
    </source>
</evidence>
<evidence type="ECO:0000256" key="5">
    <source>
        <dbReference type="ARBA" id="ARBA00022617"/>
    </source>
</evidence>
<dbReference type="PANTHER" id="PTHR24300">
    <property type="entry name" value="CYTOCHROME P450 508A4-RELATED"/>
    <property type="match status" value="1"/>
</dbReference>
<comment type="similarity">
    <text evidence="4 14">Belongs to the cytochrome P450 family.</text>
</comment>
<evidence type="ECO:0000256" key="4">
    <source>
        <dbReference type="ARBA" id="ARBA00010617"/>
    </source>
</evidence>
<dbReference type="PROSITE" id="PS00086">
    <property type="entry name" value="CYTOCHROME_P450"/>
    <property type="match status" value="1"/>
</dbReference>
<dbReference type="InterPro" id="IPR036396">
    <property type="entry name" value="Cyt_P450_sf"/>
</dbReference>
<evidence type="ECO:0000256" key="6">
    <source>
        <dbReference type="ARBA" id="ARBA00022723"/>
    </source>
</evidence>
<organism evidence="15 16">
    <name type="scientific">Holothuria leucospilota</name>
    <name type="common">Black long sea cucumber</name>
    <name type="synonym">Mertensiothuria leucospilota</name>
    <dbReference type="NCBI Taxonomy" id="206669"/>
    <lineage>
        <taxon>Eukaryota</taxon>
        <taxon>Metazoa</taxon>
        <taxon>Echinodermata</taxon>
        <taxon>Eleutherozoa</taxon>
        <taxon>Echinozoa</taxon>
        <taxon>Holothuroidea</taxon>
        <taxon>Aspidochirotacea</taxon>
        <taxon>Aspidochirotida</taxon>
        <taxon>Holothuriidae</taxon>
        <taxon>Holothuria</taxon>
    </lineage>
</organism>
<accession>A0A9Q0YEK6</accession>
<dbReference type="GO" id="GO:0004497">
    <property type="term" value="F:monooxygenase activity"/>
    <property type="evidence" value="ECO:0007669"/>
    <property type="project" value="UniProtKB-KW"/>
</dbReference>
<evidence type="ECO:0000256" key="2">
    <source>
        <dbReference type="ARBA" id="ARBA00004174"/>
    </source>
</evidence>
<comment type="cofactor">
    <cofactor evidence="1 13">
        <name>heme</name>
        <dbReference type="ChEBI" id="CHEBI:30413"/>
    </cofactor>
</comment>
<dbReference type="InterPro" id="IPR050182">
    <property type="entry name" value="Cytochrome_P450_fam2"/>
</dbReference>
<gene>
    <name evidence="15" type="ORF">HOLleu_39920</name>
</gene>
<dbReference type="GO" id="GO:0005789">
    <property type="term" value="C:endoplasmic reticulum membrane"/>
    <property type="evidence" value="ECO:0007669"/>
    <property type="project" value="UniProtKB-SubCell"/>
</dbReference>
<proteinExistence type="inferred from homology"/>
<dbReference type="GO" id="GO:0005506">
    <property type="term" value="F:iron ion binding"/>
    <property type="evidence" value="ECO:0007669"/>
    <property type="project" value="InterPro"/>
</dbReference>
<dbReference type="GO" id="GO:0020037">
    <property type="term" value="F:heme binding"/>
    <property type="evidence" value="ECO:0007669"/>
    <property type="project" value="InterPro"/>
</dbReference>
<dbReference type="GO" id="GO:0016705">
    <property type="term" value="F:oxidoreductase activity, acting on paired donors, with incorporation or reduction of molecular oxygen"/>
    <property type="evidence" value="ECO:0007669"/>
    <property type="project" value="InterPro"/>
</dbReference>
<evidence type="ECO:0000256" key="1">
    <source>
        <dbReference type="ARBA" id="ARBA00001971"/>
    </source>
</evidence>
<keyword evidence="11 14" id="KW-0503">Monooxygenase</keyword>
<dbReference type="PRINTS" id="PR00385">
    <property type="entry name" value="P450"/>
</dbReference>
<dbReference type="PANTHER" id="PTHR24300:SF417">
    <property type="entry name" value="CYTOCHROME P450 508B1-RELATED"/>
    <property type="match status" value="1"/>
</dbReference>
<dbReference type="InterPro" id="IPR001128">
    <property type="entry name" value="Cyt_P450"/>
</dbReference>
<comment type="caution">
    <text evidence="15">The sequence shown here is derived from an EMBL/GenBank/DDBJ whole genome shotgun (WGS) entry which is preliminary data.</text>
</comment>
<keyword evidence="10 13" id="KW-0408">Iron</keyword>
<evidence type="ECO:0000313" key="16">
    <source>
        <dbReference type="Proteomes" id="UP001152320"/>
    </source>
</evidence>
<dbReference type="Proteomes" id="UP001152320">
    <property type="component" value="Chromosome 22"/>
</dbReference>
<dbReference type="EMBL" id="JAIZAY010000022">
    <property type="protein sequence ID" value="KAJ8020349.1"/>
    <property type="molecule type" value="Genomic_DNA"/>
</dbReference>
<comment type="subcellular location">
    <subcellularLocation>
        <location evidence="3">Endoplasmic reticulum membrane</location>
        <topology evidence="3">Peripheral membrane protein</topology>
    </subcellularLocation>
    <subcellularLocation>
        <location evidence="2">Microsome membrane</location>
        <topology evidence="2">Peripheral membrane protein</topology>
    </subcellularLocation>
</comment>
<evidence type="ECO:0000256" key="13">
    <source>
        <dbReference type="PIRSR" id="PIRSR602401-1"/>
    </source>
</evidence>